<evidence type="ECO:0000313" key="2">
    <source>
        <dbReference type="EMBL" id="TYO95195.1"/>
    </source>
</evidence>
<dbReference type="KEGG" id="xdo:XDD1_1938"/>
<evidence type="ECO:0000313" key="4">
    <source>
        <dbReference type="Proteomes" id="UP000324170"/>
    </source>
</evidence>
<dbReference type="STRING" id="351671.XDD1_1938"/>
<evidence type="ECO:0000313" key="3">
    <source>
        <dbReference type="Proteomes" id="UP000032721"/>
    </source>
</evidence>
<evidence type="ECO:0000313" key="1">
    <source>
        <dbReference type="EMBL" id="CDG17637.1"/>
    </source>
</evidence>
<dbReference type="AlphaFoldDB" id="A0A068QRH3"/>
<dbReference type="HOGENOM" id="CLU_2511907_0_0_6"/>
<dbReference type="EMBL" id="VNHN01000106">
    <property type="protein sequence ID" value="TYO95195.1"/>
    <property type="molecule type" value="Genomic_DNA"/>
</dbReference>
<dbReference type="OrthoDB" id="7845180at2"/>
<dbReference type="Proteomes" id="UP000324170">
    <property type="component" value="Unassembled WGS sequence"/>
</dbReference>
<reference evidence="1 3" key="1">
    <citation type="submission" date="2013-07" db="EMBL/GenBank/DDBJ databases">
        <authorList>
            <person name="Genoscope - CEA"/>
        </authorList>
    </citation>
    <scope>NUCLEOTIDE SEQUENCE [LARGE SCALE GENOMIC DNA]</scope>
    <source>
        <strain evidence="1">FRM16</strain>
        <strain evidence="3">FRM16 / DSM 17909</strain>
    </source>
</reference>
<reference evidence="2 4" key="2">
    <citation type="submission" date="2019-07" db="EMBL/GenBank/DDBJ databases">
        <title>Genomic Encyclopedia of Type Strains, Phase I: the one thousand microbial genomes (KMG-I) project.</title>
        <authorList>
            <person name="Kyrpides N."/>
        </authorList>
    </citation>
    <scope>NUCLEOTIDE SEQUENCE [LARGE SCALE GENOMIC DNA]</scope>
    <source>
        <strain evidence="2 4">DSM 17909</strain>
    </source>
</reference>
<dbReference type="EMBL" id="FO704550">
    <property type="protein sequence ID" value="CDG17637.1"/>
    <property type="molecule type" value="Genomic_DNA"/>
</dbReference>
<dbReference type="Proteomes" id="UP000032721">
    <property type="component" value="Chromosome"/>
</dbReference>
<proteinExistence type="predicted"/>
<accession>A0A068QRH3</accession>
<dbReference type="RefSeq" id="WP_045970490.1">
    <property type="nucleotide sequence ID" value="NZ_CAWOYN010000106.1"/>
</dbReference>
<name>A0A068QRH3_9GAMM</name>
<organism evidence="1 3">
    <name type="scientific">Xenorhabdus doucetiae</name>
    <dbReference type="NCBI Taxonomy" id="351671"/>
    <lineage>
        <taxon>Bacteria</taxon>
        <taxon>Pseudomonadati</taxon>
        <taxon>Pseudomonadota</taxon>
        <taxon>Gammaproteobacteria</taxon>
        <taxon>Enterobacterales</taxon>
        <taxon>Morganellaceae</taxon>
        <taxon>Xenorhabdus</taxon>
    </lineage>
</organism>
<keyword evidence="4" id="KW-1185">Reference proteome</keyword>
<gene>
    <name evidence="2" type="ORF">LY16_03547</name>
    <name evidence="1" type="ORF">XDD1_1938</name>
</gene>
<protein>
    <submittedName>
        <fullName evidence="1">Uncharacterized protein</fullName>
    </submittedName>
</protein>
<sequence>MAINQIAKIGLSSLQVIYYFENLFNLDKYFYDHHFGGTAHPAQSIPEGLSEFYFEFDESLGDPNIGGDGVAQIGLLTNKIHWACG</sequence>